<organism evidence="1">
    <name type="scientific">Sesamum angustifolium</name>
    <dbReference type="NCBI Taxonomy" id="2727405"/>
    <lineage>
        <taxon>Eukaryota</taxon>
        <taxon>Viridiplantae</taxon>
        <taxon>Streptophyta</taxon>
        <taxon>Embryophyta</taxon>
        <taxon>Tracheophyta</taxon>
        <taxon>Spermatophyta</taxon>
        <taxon>Magnoliopsida</taxon>
        <taxon>eudicotyledons</taxon>
        <taxon>Gunneridae</taxon>
        <taxon>Pentapetalae</taxon>
        <taxon>asterids</taxon>
        <taxon>lamiids</taxon>
        <taxon>Lamiales</taxon>
        <taxon>Pedaliaceae</taxon>
        <taxon>Sesamum</taxon>
    </lineage>
</organism>
<comment type="caution">
    <text evidence="1">The sequence shown here is derived from an EMBL/GenBank/DDBJ whole genome shotgun (WGS) entry which is preliminary data.</text>
</comment>
<gene>
    <name evidence="1" type="ORF">Sangu_3079100</name>
</gene>
<evidence type="ECO:0000313" key="1">
    <source>
        <dbReference type="EMBL" id="KAL0302767.1"/>
    </source>
</evidence>
<dbReference type="AlphaFoldDB" id="A0AAW2K987"/>
<protein>
    <submittedName>
        <fullName evidence="1">Uncharacterized protein</fullName>
    </submittedName>
</protein>
<dbReference type="EMBL" id="JACGWK010000217">
    <property type="protein sequence ID" value="KAL0302767.1"/>
    <property type="molecule type" value="Genomic_DNA"/>
</dbReference>
<reference evidence="1" key="1">
    <citation type="submission" date="2020-06" db="EMBL/GenBank/DDBJ databases">
        <authorList>
            <person name="Li T."/>
            <person name="Hu X."/>
            <person name="Zhang T."/>
            <person name="Song X."/>
            <person name="Zhang H."/>
            <person name="Dai N."/>
            <person name="Sheng W."/>
            <person name="Hou X."/>
            <person name="Wei L."/>
        </authorList>
    </citation>
    <scope>NUCLEOTIDE SEQUENCE</scope>
    <source>
        <strain evidence="1">G01</strain>
        <tissue evidence="1">Leaf</tissue>
    </source>
</reference>
<accession>A0AAW2K987</accession>
<proteinExistence type="predicted"/>
<dbReference type="PANTHER" id="PTHR11439:SF465">
    <property type="entry name" value="REVERSE TRANSCRIPTASE TY1_COPIA-TYPE DOMAIN-CONTAINING PROTEIN"/>
    <property type="match status" value="1"/>
</dbReference>
<name>A0AAW2K987_9LAMI</name>
<reference evidence="1" key="2">
    <citation type="journal article" date="2024" name="Plant">
        <title>Genomic evolution and insights into agronomic trait innovations of Sesamum species.</title>
        <authorList>
            <person name="Miao H."/>
            <person name="Wang L."/>
            <person name="Qu L."/>
            <person name="Liu H."/>
            <person name="Sun Y."/>
            <person name="Le M."/>
            <person name="Wang Q."/>
            <person name="Wei S."/>
            <person name="Zheng Y."/>
            <person name="Lin W."/>
            <person name="Duan Y."/>
            <person name="Cao H."/>
            <person name="Xiong S."/>
            <person name="Wang X."/>
            <person name="Wei L."/>
            <person name="Li C."/>
            <person name="Ma Q."/>
            <person name="Ju M."/>
            <person name="Zhao R."/>
            <person name="Li G."/>
            <person name="Mu C."/>
            <person name="Tian Q."/>
            <person name="Mei H."/>
            <person name="Zhang T."/>
            <person name="Gao T."/>
            <person name="Zhang H."/>
        </authorList>
    </citation>
    <scope>NUCLEOTIDE SEQUENCE</scope>
    <source>
        <strain evidence="1">G01</strain>
    </source>
</reference>
<dbReference type="PANTHER" id="PTHR11439">
    <property type="entry name" value="GAG-POL-RELATED RETROTRANSPOSON"/>
    <property type="match status" value="1"/>
</dbReference>
<dbReference type="CDD" id="cd09272">
    <property type="entry name" value="RNase_HI_RT_Ty1"/>
    <property type="match status" value="1"/>
</dbReference>
<sequence length="112" mass="12581">MDVAMHLVQYLKGCLDRGLFFPGSNLFTLIAYCNADLASCFDRRLSLTGYCVFLGYALVAWKIKKQPTVSRSTTKAEYHSFGATVCELQWITFLLQDLHIAVPTPIPLLCDN</sequence>